<proteinExistence type="predicted"/>
<keyword evidence="2" id="KW-1185">Reference proteome</keyword>
<accession>A0ABP6PJR6</accession>
<sequence>MARKMIDCRTMPSEINCTLTIAGEEAEVLDAAVMHAVAKHGHEETAELREQIRGGLVDAEPALA</sequence>
<evidence type="ECO:0000313" key="2">
    <source>
        <dbReference type="Proteomes" id="UP001499924"/>
    </source>
</evidence>
<organism evidence="1 2">
    <name type="scientific">Blastococcus jejuensis</name>
    <dbReference type="NCBI Taxonomy" id="351224"/>
    <lineage>
        <taxon>Bacteria</taxon>
        <taxon>Bacillati</taxon>
        <taxon>Actinomycetota</taxon>
        <taxon>Actinomycetes</taxon>
        <taxon>Geodermatophilales</taxon>
        <taxon>Geodermatophilaceae</taxon>
        <taxon>Blastococcus</taxon>
    </lineage>
</organism>
<gene>
    <name evidence="1" type="ORF">GCM10010531_38520</name>
</gene>
<dbReference type="InterPro" id="IPR009409">
    <property type="entry name" value="DUF1059"/>
</dbReference>
<dbReference type="EMBL" id="BAAAVV010000013">
    <property type="protein sequence ID" value="GAA3180697.1"/>
    <property type="molecule type" value="Genomic_DNA"/>
</dbReference>
<dbReference type="Pfam" id="PF06348">
    <property type="entry name" value="DUF1059"/>
    <property type="match status" value="1"/>
</dbReference>
<dbReference type="RefSeq" id="WP_344690677.1">
    <property type="nucleotide sequence ID" value="NZ_BAAAVV010000013.1"/>
</dbReference>
<reference evidence="2" key="1">
    <citation type="journal article" date="2019" name="Int. J. Syst. Evol. Microbiol.">
        <title>The Global Catalogue of Microorganisms (GCM) 10K type strain sequencing project: providing services to taxonomists for standard genome sequencing and annotation.</title>
        <authorList>
            <consortium name="The Broad Institute Genomics Platform"/>
            <consortium name="The Broad Institute Genome Sequencing Center for Infectious Disease"/>
            <person name="Wu L."/>
            <person name="Ma J."/>
        </authorList>
    </citation>
    <scope>NUCLEOTIDE SEQUENCE [LARGE SCALE GENOMIC DNA]</scope>
    <source>
        <strain evidence="2">JCM 15614</strain>
    </source>
</reference>
<dbReference type="Proteomes" id="UP001499924">
    <property type="component" value="Unassembled WGS sequence"/>
</dbReference>
<protein>
    <submittedName>
        <fullName evidence="1">DUF1059 domain-containing protein</fullName>
    </submittedName>
</protein>
<comment type="caution">
    <text evidence="1">The sequence shown here is derived from an EMBL/GenBank/DDBJ whole genome shotgun (WGS) entry which is preliminary data.</text>
</comment>
<name>A0ABP6PJR6_9ACTN</name>
<evidence type="ECO:0000313" key="1">
    <source>
        <dbReference type="EMBL" id="GAA3180697.1"/>
    </source>
</evidence>